<dbReference type="EMBL" id="AKFT01000194">
    <property type="protein sequence ID" value="EJF38109.1"/>
    <property type="molecule type" value="Genomic_DNA"/>
</dbReference>
<keyword evidence="3" id="KW-1185">Reference proteome</keyword>
<evidence type="ECO:0000256" key="1">
    <source>
        <dbReference type="SAM" id="MobiDB-lite"/>
    </source>
</evidence>
<evidence type="ECO:0000313" key="2">
    <source>
        <dbReference type="EMBL" id="EJF38109.1"/>
    </source>
</evidence>
<dbReference type="AlphaFoldDB" id="J0MV05"/>
<protein>
    <submittedName>
        <fullName evidence="2">Uncharacterized protein</fullName>
    </submittedName>
</protein>
<evidence type="ECO:0000313" key="3">
    <source>
        <dbReference type="Proteomes" id="UP000002941"/>
    </source>
</evidence>
<name>J0MV05_9ACTO</name>
<proteinExistence type="predicted"/>
<gene>
    <name evidence="2" type="ORF">HMPREF1318_2051</name>
</gene>
<accession>J0MV05</accession>
<organism evidence="2 3">
    <name type="scientific">Actinomyces massiliensis F0489</name>
    <dbReference type="NCBI Taxonomy" id="1125718"/>
    <lineage>
        <taxon>Bacteria</taxon>
        <taxon>Bacillati</taxon>
        <taxon>Actinomycetota</taxon>
        <taxon>Actinomycetes</taxon>
        <taxon>Actinomycetales</taxon>
        <taxon>Actinomycetaceae</taxon>
        <taxon>Actinomyces</taxon>
    </lineage>
</organism>
<feature type="compositionally biased region" description="Polar residues" evidence="1">
    <location>
        <begin position="66"/>
        <end position="78"/>
    </location>
</feature>
<dbReference type="Proteomes" id="UP000002941">
    <property type="component" value="Unassembled WGS sequence"/>
</dbReference>
<comment type="caution">
    <text evidence="2">The sequence shown here is derived from an EMBL/GenBank/DDBJ whole genome shotgun (WGS) entry which is preliminary data.</text>
</comment>
<feature type="region of interest" description="Disordered" evidence="1">
    <location>
        <begin position="1"/>
        <end position="78"/>
    </location>
</feature>
<sequence length="78" mass="8090">MLGNGAHDWAPPCPAGAWLDPGECAPGYAHAPSTLRQARRTGGDRKPTASRPRSTPPCPALPRPSTGESANRQTTGDS</sequence>
<dbReference type="PATRIC" id="fig|1125718.3.peg.2505"/>
<reference evidence="2 3" key="1">
    <citation type="submission" date="2012-05" db="EMBL/GenBank/DDBJ databases">
        <authorList>
            <person name="Harkins D.M."/>
            <person name="Madupu R."/>
            <person name="Durkin A.S."/>
            <person name="Torralba M."/>
            <person name="Methe B."/>
            <person name="Sutton G.G."/>
            <person name="Nelson K.E."/>
        </authorList>
    </citation>
    <scope>NUCLEOTIDE SEQUENCE [LARGE SCALE GENOMIC DNA]</scope>
    <source>
        <strain evidence="2 3">F0489</strain>
    </source>
</reference>